<protein>
    <submittedName>
        <fullName evidence="5">Helix-turn-helix transcriptional regulator</fullName>
    </submittedName>
</protein>
<keyword evidence="1" id="KW-0805">Transcription regulation</keyword>
<dbReference type="PRINTS" id="PR00038">
    <property type="entry name" value="HTHLUXR"/>
</dbReference>
<dbReference type="PROSITE" id="PS00622">
    <property type="entry name" value="HTH_LUXR_1"/>
    <property type="match status" value="1"/>
</dbReference>
<proteinExistence type="predicted"/>
<dbReference type="InterPro" id="IPR036388">
    <property type="entry name" value="WH-like_DNA-bd_sf"/>
</dbReference>
<dbReference type="InterPro" id="IPR016032">
    <property type="entry name" value="Sig_transdc_resp-reg_C-effctor"/>
</dbReference>
<dbReference type="Pfam" id="PF00196">
    <property type="entry name" value="GerE"/>
    <property type="match status" value="1"/>
</dbReference>
<dbReference type="CDD" id="cd06170">
    <property type="entry name" value="LuxR_C_like"/>
    <property type="match status" value="1"/>
</dbReference>
<evidence type="ECO:0000259" key="4">
    <source>
        <dbReference type="PROSITE" id="PS50043"/>
    </source>
</evidence>
<gene>
    <name evidence="5" type="ORF">OHA22_36040</name>
</gene>
<evidence type="ECO:0000256" key="3">
    <source>
        <dbReference type="ARBA" id="ARBA00023163"/>
    </source>
</evidence>
<sequence length="248" mass="28032">MTAAAGTTAQAHLRRMADVLAEAREDTSDDVPPRCLLTGLQSLVPCDAVSFSELDIPTRRHINAQETVVEDENCEMEPYWRWRHQHLQCQRVTSQPRSSPEITQLTDFMPVRRLTNLAIYTEFLRPTKCIAAIALPTAPGRTRVYQLLRDDPKPFTDAEMTTLYLLAPHLYTIYREAALRRRQPVRLTERELDVLRCVALGMTTPQIAEQLTVSPSTVRKHLENAFGRLGVSSRAAAVARVFPEPEAL</sequence>
<dbReference type="PANTHER" id="PTHR44688">
    <property type="entry name" value="DNA-BINDING TRANSCRIPTIONAL ACTIVATOR DEVR_DOSR"/>
    <property type="match status" value="1"/>
</dbReference>
<evidence type="ECO:0000313" key="5">
    <source>
        <dbReference type="EMBL" id="WTT20555.1"/>
    </source>
</evidence>
<dbReference type="SUPFAM" id="SSF46894">
    <property type="entry name" value="C-terminal effector domain of the bipartite response regulators"/>
    <property type="match status" value="1"/>
</dbReference>
<dbReference type="GO" id="GO:0003677">
    <property type="term" value="F:DNA binding"/>
    <property type="evidence" value="ECO:0007669"/>
    <property type="project" value="UniProtKB-KW"/>
</dbReference>
<organism evidence="5">
    <name type="scientific">Streptomyces sp. NBC_00093</name>
    <dbReference type="NCBI Taxonomy" id="2975649"/>
    <lineage>
        <taxon>Bacteria</taxon>
        <taxon>Bacillati</taxon>
        <taxon>Actinomycetota</taxon>
        <taxon>Actinomycetes</taxon>
        <taxon>Kitasatosporales</taxon>
        <taxon>Streptomycetaceae</taxon>
        <taxon>Streptomyces</taxon>
    </lineage>
</organism>
<dbReference type="EMBL" id="CP108222">
    <property type="protein sequence ID" value="WTT20555.1"/>
    <property type="molecule type" value="Genomic_DNA"/>
</dbReference>
<feature type="domain" description="HTH luxR-type" evidence="4">
    <location>
        <begin position="180"/>
        <end position="245"/>
    </location>
</feature>
<accession>A0AAU2A873</accession>
<dbReference type="AlphaFoldDB" id="A0AAU2A873"/>
<reference evidence="5" key="1">
    <citation type="submission" date="2022-10" db="EMBL/GenBank/DDBJ databases">
        <title>The complete genomes of actinobacterial strains from the NBC collection.</title>
        <authorList>
            <person name="Joergensen T.S."/>
            <person name="Alvarez Arevalo M."/>
            <person name="Sterndorff E.B."/>
            <person name="Faurdal D."/>
            <person name="Vuksanovic O."/>
            <person name="Mourched A.-S."/>
            <person name="Charusanti P."/>
            <person name="Shaw S."/>
            <person name="Blin K."/>
            <person name="Weber T."/>
        </authorList>
    </citation>
    <scope>NUCLEOTIDE SEQUENCE</scope>
    <source>
        <strain evidence="5">NBC_00093</strain>
    </source>
</reference>
<keyword evidence="2" id="KW-0238">DNA-binding</keyword>
<dbReference type="SMART" id="SM00421">
    <property type="entry name" value="HTH_LUXR"/>
    <property type="match status" value="1"/>
</dbReference>
<dbReference type="PROSITE" id="PS50043">
    <property type="entry name" value="HTH_LUXR_2"/>
    <property type="match status" value="1"/>
</dbReference>
<dbReference type="GO" id="GO:0006355">
    <property type="term" value="P:regulation of DNA-templated transcription"/>
    <property type="evidence" value="ECO:0007669"/>
    <property type="project" value="InterPro"/>
</dbReference>
<dbReference type="InterPro" id="IPR000792">
    <property type="entry name" value="Tscrpt_reg_LuxR_C"/>
</dbReference>
<name>A0AAU2A873_9ACTN</name>
<keyword evidence="3" id="KW-0804">Transcription</keyword>
<evidence type="ECO:0000256" key="2">
    <source>
        <dbReference type="ARBA" id="ARBA00023125"/>
    </source>
</evidence>
<dbReference type="Gene3D" id="1.10.10.10">
    <property type="entry name" value="Winged helix-like DNA-binding domain superfamily/Winged helix DNA-binding domain"/>
    <property type="match status" value="1"/>
</dbReference>
<evidence type="ECO:0000256" key="1">
    <source>
        <dbReference type="ARBA" id="ARBA00023015"/>
    </source>
</evidence>
<dbReference type="PANTHER" id="PTHR44688:SF16">
    <property type="entry name" value="DNA-BINDING TRANSCRIPTIONAL ACTIVATOR DEVR_DOSR"/>
    <property type="match status" value="1"/>
</dbReference>